<dbReference type="FunFam" id="1.10.10.10:FF:000005">
    <property type="entry name" value="Two-component system response regulator"/>
    <property type="match status" value="1"/>
</dbReference>
<evidence type="ECO:0000313" key="11">
    <source>
        <dbReference type="Proteomes" id="UP000309676"/>
    </source>
</evidence>
<name>A0A5R9GFP8_9BACL</name>
<dbReference type="Pfam" id="PF00072">
    <property type="entry name" value="Response_reg"/>
    <property type="match status" value="1"/>
</dbReference>
<dbReference type="InterPro" id="IPR001867">
    <property type="entry name" value="OmpR/PhoB-type_DNA-bd"/>
</dbReference>
<dbReference type="Gene3D" id="3.40.50.2300">
    <property type="match status" value="1"/>
</dbReference>
<dbReference type="SMART" id="SM00862">
    <property type="entry name" value="Trans_reg_C"/>
    <property type="match status" value="1"/>
</dbReference>
<dbReference type="GO" id="GO:0006355">
    <property type="term" value="P:regulation of DNA-templated transcription"/>
    <property type="evidence" value="ECO:0007669"/>
    <property type="project" value="InterPro"/>
</dbReference>
<dbReference type="EMBL" id="VCIW01000009">
    <property type="protein sequence ID" value="TLS51523.1"/>
    <property type="molecule type" value="Genomic_DNA"/>
</dbReference>
<dbReference type="InterPro" id="IPR036388">
    <property type="entry name" value="WH-like_DNA-bd_sf"/>
</dbReference>
<dbReference type="FunFam" id="3.40.50.2300:FF:000001">
    <property type="entry name" value="DNA-binding response regulator PhoB"/>
    <property type="match status" value="1"/>
</dbReference>
<evidence type="ECO:0000313" key="10">
    <source>
        <dbReference type="EMBL" id="TLS51523.1"/>
    </source>
</evidence>
<proteinExistence type="predicted"/>
<evidence type="ECO:0000256" key="4">
    <source>
        <dbReference type="ARBA" id="ARBA00023125"/>
    </source>
</evidence>
<dbReference type="PROSITE" id="PS50110">
    <property type="entry name" value="RESPONSE_REGULATORY"/>
    <property type="match status" value="1"/>
</dbReference>
<evidence type="ECO:0000259" key="9">
    <source>
        <dbReference type="PROSITE" id="PS51755"/>
    </source>
</evidence>
<feature type="domain" description="OmpR/PhoB-type" evidence="9">
    <location>
        <begin position="132"/>
        <end position="230"/>
    </location>
</feature>
<dbReference type="PANTHER" id="PTHR48111:SF22">
    <property type="entry name" value="REGULATOR OF RPOS"/>
    <property type="match status" value="1"/>
</dbReference>
<evidence type="ECO:0000256" key="6">
    <source>
        <dbReference type="PROSITE-ProRule" id="PRU00169"/>
    </source>
</evidence>
<evidence type="ECO:0000256" key="7">
    <source>
        <dbReference type="PROSITE-ProRule" id="PRU01091"/>
    </source>
</evidence>
<dbReference type="GO" id="GO:0000156">
    <property type="term" value="F:phosphorelay response regulator activity"/>
    <property type="evidence" value="ECO:0007669"/>
    <property type="project" value="TreeGrafter"/>
</dbReference>
<evidence type="ECO:0000259" key="8">
    <source>
        <dbReference type="PROSITE" id="PS50110"/>
    </source>
</evidence>
<gene>
    <name evidence="10" type="ORF">FE782_15565</name>
</gene>
<dbReference type="Pfam" id="PF00486">
    <property type="entry name" value="Trans_reg_C"/>
    <property type="match status" value="1"/>
</dbReference>
<dbReference type="Proteomes" id="UP000309676">
    <property type="component" value="Unassembled WGS sequence"/>
</dbReference>
<comment type="caution">
    <text evidence="10">The sequence shown here is derived from an EMBL/GenBank/DDBJ whole genome shotgun (WGS) entry which is preliminary data.</text>
</comment>
<feature type="DNA-binding region" description="OmpR/PhoB-type" evidence="7">
    <location>
        <begin position="132"/>
        <end position="230"/>
    </location>
</feature>
<feature type="domain" description="Response regulatory" evidence="8">
    <location>
        <begin position="4"/>
        <end position="118"/>
    </location>
</feature>
<dbReference type="SMART" id="SM00448">
    <property type="entry name" value="REC"/>
    <property type="match status" value="1"/>
</dbReference>
<dbReference type="InterPro" id="IPR039420">
    <property type="entry name" value="WalR-like"/>
</dbReference>
<dbReference type="CDD" id="cd17627">
    <property type="entry name" value="REC_OmpR_PrrA-like"/>
    <property type="match status" value="1"/>
</dbReference>
<dbReference type="Gene3D" id="6.10.250.690">
    <property type="match status" value="1"/>
</dbReference>
<dbReference type="InterPro" id="IPR011006">
    <property type="entry name" value="CheY-like_superfamily"/>
</dbReference>
<dbReference type="CDD" id="cd00383">
    <property type="entry name" value="trans_reg_C"/>
    <property type="match status" value="1"/>
</dbReference>
<evidence type="ECO:0000256" key="1">
    <source>
        <dbReference type="ARBA" id="ARBA00022553"/>
    </source>
</evidence>
<dbReference type="InterPro" id="IPR001789">
    <property type="entry name" value="Sig_transdc_resp-reg_receiver"/>
</dbReference>
<keyword evidence="11" id="KW-1185">Reference proteome</keyword>
<protein>
    <submittedName>
        <fullName evidence="10">Response regulator transcription factor</fullName>
    </submittedName>
</protein>
<dbReference type="RefSeq" id="WP_138195135.1">
    <property type="nucleotide sequence ID" value="NZ_VCIW01000009.1"/>
</dbReference>
<keyword evidence="1 6" id="KW-0597">Phosphoprotein</keyword>
<keyword evidence="5" id="KW-0804">Transcription</keyword>
<dbReference type="OrthoDB" id="9790442at2"/>
<evidence type="ECO:0000256" key="3">
    <source>
        <dbReference type="ARBA" id="ARBA00023015"/>
    </source>
</evidence>
<dbReference type="PROSITE" id="PS51755">
    <property type="entry name" value="OMPR_PHOB"/>
    <property type="match status" value="1"/>
</dbReference>
<evidence type="ECO:0000256" key="2">
    <source>
        <dbReference type="ARBA" id="ARBA00023012"/>
    </source>
</evidence>
<sequence length="233" mass="26324">MRETVLVIDDDEKITSMLRRGLAFEGYGVRTARNGAEGLEAIRQEEPDVIVLDIMMPGVDGWEVCRRLREAGSRVPVLMLTAKDEVSDRVRGLDAGADDYLVKPFALEELLARVRALLRRSAVPRADEAALDRRLVFEDLTLDPDTREAVRGGRSIELTAKEYELLHFFLSNPRRVLSRDVLMDKIWGYDYSGESNVLEVYVAMLRNKLEEAGEKRLIQTVRGAGYVLRGDKG</sequence>
<evidence type="ECO:0000256" key="5">
    <source>
        <dbReference type="ARBA" id="ARBA00023163"/>
    </source>
</evidence>
<dbReference type="AlphaFoldDB" id="A0A5R9GFP8"/>
<dbReference type="SUPFAM" id="SSF52172">
    <property type="entry name" value="CheY-like"/>
    <property type="match status" value="1"/>
</dbReference>
<keyword evidence="4 7" id="KW-0238">DNA-binding</keyword>
<dbReference type="GO" id="GO:0032993">
    <property type="term" value="C:protein-DNA complex"/>
    <property type="evidence" value="ECO:0007669"/>
    <property type="project" value="TreeGrafter"/>
</dbReference>
<reference evidence="10 11" key="1">
    <citation type="submission" date="2019-05" db="EMBL/GenBank/DDBJ databases">
        <authorList>
            <person name="Narsing Rao M.P."/>
            <person name="Li W.J."/>
        </authorList>
    </citation>
    <scope>NUCLEOTIDE SEQUENCE [LARGE SCALE GENOMIC DNA]</scope>
    <source>
        <strain evidence="10 11">SYSU_K30003</strain>
    </source>
</reference>
<dbReference type="GO" id="GO:0005829">
    <property type="term" value="C:cytosol"/>
    <property type="evidence" value="ECO:0007669"/>
    <property type="project" value="TreeGrafter"/>
</dbReference>
<organism evidence="10 11">
    <name type="scientific">Paenibacillus antri</name>
    <dbReference type="NCBI Taxonomy" id="2582848"/>
    <lineage>
        <taxon>Bacteria</taxon>
        <taxon>Bacillati</taxon>
        <taxon>Bacillota</taxon>
        <taxon>Bacilli</taxon>
        <taxon>Bacillales</taxon>
        <taxon>Paenibacillaceae</taxon>
        <taxon>Paenibacillus</taxon>
    </lineage>
</organism>
<dbReference type="Gene3D" id="1.10.10.10">
    <property type="entry name" value="Winged helix-like DNA-binding domain superfamily/Winged helix DNA-binding domain"/>
    <property type="match status" value="1"/>
</dbReference>
<accession>A0A5R9GFP8</accession>
<dbReference type="PANTHER" id="PTHR48111">
    <property type="entry name" value="REGULATOR OF RPOS"/>
    <property type="match status" value="1"/>
</dbReference>
<keyword evidence="2" id="KW-0902">Two-component regulatory system</keyword>
<keyword evidence="3" id="KW-0805">Transcription regulation</keyword>
<dbReference type="GO" id="GO:0000976">
    <property type="term" value="F:transcription cis-regulatory region binding"/>
    <property type="evidence" value="ECO:0007669"/>
    <property type="project" value="TreeGrafter"/>
</dbReference>
<feature type="modified residue" description="4-aspartylphosphate" evidence="6">
    <location>
        <position position="53"/>
    </location>
</feature>